<dbReference type="InterPro" id="IPR007110">
    <property type="entry name" value="Ig-like_dom"/>
</dbReference>
<feature type="domain" description="Ig-like" evidence="2">
    <location>
        <begin position="228"/>
        <end position="316"/>
    </location>
</feature>
<dbReference type="Proteomes" id="UP001152320">
    <property type="component" value="Unassembled WGS sequence"/>
</dbReference>
<dbReference type="EMBL" id="JAIZAY010000198">
    <property type="protein sequence ID" value="KAJ8018766.1"/>
    <property type="molecule type" value="Genomic_DNA"/>
</dbReference>
<feature type="transmembrane region" description="Helical" evidence="1">
    <location>
        <begin position="324"/>
        <end position="345"/>
    </location>
</feature>
<gene>
    <name evidence="3" type="ORF">HOLleu_43063</name>
</gene>
<keyword evidence="1" id="KW-1133">Transmembrane helix</keyword>
<keyword evidence="1" id="KW-0472">Membrane</keyword>
<organism evidence="3 4">
    <name type="scientific">Holothuria leucospilota</name>
    <name type="common">Black long sea cucumber</name>
    <name type="synonym">Mertensiothuria leucospilota</name>
    <dbReference type="NCBI Taxonomy" id="206669"/>
    <lineage>
        <taxon>Eukaryota</taxon>
        <taxon>Metazoa</taxon>
        <taxon>Echinodermata</taxon>
        <taxon>Eleutherozoa</taxon>
        <taxon>Echinozoa</taxon>
        <taxon>Holothuroidea</taxon>
        <taxon>Aspidochirotacea</taxon>
        <taxon>Aspidochirotida</taxon>
        <taxon>Holothuriidae</taxon>
        <taxon>Holothuria</taxon>
    </lineage>
</organism>
<reference evidence="3" key="1">
    <citation type="submission" date="2021-10" db="EMBL/GenBank/DDBJ databases">
        <title>Tropical sea cucumber genome reveals ecological adaptation and Cuvierian tubules defense mechanism.</title>
        <authorList>
            <person name="Chen T."/>
        </authorList>
    </citation>
    <scope>NUCLEOTIDE SEQUENCE</scope>
    <source>
        <strain evidence="3">Nanhai2018</strain>
        <tissue evidence="3">Muscle</tissue>
    </source>
</reference>
<keyword evidence="1" id="KW-0812">Transmembrane</keyword>
<sequence length="375" mass="42717">MLLLLYFSDAEMTITFEADPTEYEVFEGTAVLLVYELEANDSIKIVHNGIAIVRDSVLQGSPARYTLIPPTSVNTYILRLNQVERNDSGRYFSREGIAIFKQLDLKVYYSPKSDPSCISSHDSSKYFFRDMLGEKFEFNCTVEDGNPVSEAVIYQEFKAKERRVLDVNIIRGKNEGGSLIRTLTFSSRFNSSFNTSSFTCDVSQKMPPSLKEHDYKKTCVYGPLTFQPDFNALVSPRHVTIKEGESLTLTCSTNVESAEKKWTTNVTEGVHMELKESENKAHLTLSILTGFPYDVVVAVCESSFENRNSSAKGHIKIIRKNRKYFIAIMVLFFSILIGLFGCLLFKSHFKSFSQFCTFCRRREVTEPNDEELQPM</sequence>
<dbReference type="InterPro" id="IPR013783">
    <property type="entry name" value="Ig-like_fold"/>
</dbReference>
<dbReference type="Gene3D" id="2.60.40.10">
    <property type="entry name" value="Immunoglobulins"/>
    <property type="match status" value="1"/>
</dbReference>
<evidence type="ECO:0000313" key="4">
    <source>
        <dbReference type="Proteomes" id="UP001152320"/>
    </source>
</evidence>
<comment type="caution">
    <text evidence="3">The sequence shown here is derived from an EMBL/GenBank/DDBJ whole genome shotgun (WGS) entry which is preliminary data.</text>
</comment>
<keyword evidence="4" id="KW-1185">Reference proteome</keyword>
<accession>A0A9Q0YHG3</accession>
<name>A0A9Q0YHG3_HOLLE</name>
<dbReference type="PROSITE" id="PS50835">
    <property type="entry name" value="IG_LIKE"/>
    <property type="match status" value="1"/>
</dbReference>
<protein>
    <recommendedName>
        <fullName evidence="2">Ig-like domain-containing protein</fullName>
    </recommendedName>
</protein>
<dbReference type="AlphaFoldDB" id="A0A9Q0YHG3"/>
<evidence type="ECO:0000256" key="1">
    <source>
        <dbReference type="SAM" id="Phobius"/>
    </source>
</evidence>
<proteinExistence type="predicted"/>
<dbReference type="OrthoDB" id="6159398at2759"/>
<evidence type="ECO:0000259" key="2">
    <source>
        <dbReference type="PROSITE" id="PS50835"/>
    </source>
</evidence>
<evidence type="ECO:0000313" key="3">
    <source>
        <dbReference type="EMBL" id="KAJ8018766.1"/>
    </source>
</evidence>